<evidence type="ECO:0000313" key="1">
    <source>
        <dbReference type="EMBL" id="MCB5226195.1"/>
    </source>
</evidence>
<gene>
    <name evidence="1" type="ORF">JAO78_005135</name>
</gene>
<organism evidence="1 2">
    <name type="scientific">Alishewanella maricola</name>
    <dbReference type="NCBI Taxonomy" id="2795740"/>
    <lineage>
        <taxon>Bacteria</taxon>
        <taxon>Pseudomonadati</taxon>
        <taxon>Pseudomonadota</taxon>
        <taxon>Gammaproteobacteria</taxon>
        <taxon>Alteromonadales</taxon>
        <taxon>Alteromonadaceae</taxon>
        <taxon>Alishewanella</taxon>
    </lineage>
</organism>
<evidence type="ECO:0000313" key="2">
    <source>
        <dbReference type="Proteomes" id="UP000633814"/>
    </source>
</evidence>
<protein>
    <submittedName>
        <fullName evidence="1">Uncharacterized protein</fullName>
    </submittedName>
</protein>
<name>A0ABS8C1J9_9ALTE</name>
<comment type="caution">
    <text evidence="1">The sequence shown here is derived from an EMBL/GenBank/DDBJ whole genome shotgun (WGS) entry which is preliminary data.</text>
</comment>
<proteinExistence type="predicted"/>
<accession>A0ABS8C1J9</accession>
<dbReference type="RefSeq" id="WP_226750281.1">
    <property type="nucleotide sequence ID" value="NZ_JAEINI020000002.1"/>
</dbReference>
<sequence>MSQLPAVFKIQEARFASIDANISTESKTYIEHVRGIPGHKWEITLISTMLTADELRSAFGWACGLKGRFTAFTAVIPRYSNTKGVGAGSPVVRTATSQGATAIPLQGFSGAISGQLLAGDFVKFGNHSKVYIVTADANSNVSGQLTLNIHPQLMQAVPVSTPLVIRNVPFLLRKVRDAQEFKVDGRDGCIAKLELDCREAL</sequence>
<dbReference type="EMBL" id="JAEINI020000002">
    <property type="protein sequence ID" value="MCB5226195.1"/>
    <property type="molecule type" value="Genomic_DNA"/>
</dbReference>
<dbReference type="Proteomes" id="UP000633814">
    <property type="component" value="Unassembled WGS sequence"/>
</dbReference>
<keyword evidence="2" id="KW-1185">Reference proteome</keyword>
<reference evidence="1 2" key="1">
    <citation type="submission" date="2021-10" db="EMBL/GenBank/DDBJ databases">
        <title>Alishewanella koreense sp. nov. isolated from seawater of southwestern coast in South Korea and the proposal for the reclassification of Rheinheimera perlucida and Rheinheimera tuosuensis as Arsukibacterium perlucida and Arsukibacterium tuosuensis.</title>
        <authorList>
            <person name="Kim K.H."/>
            <person name="Ruan W."/>
            <person name="Kim K.R."/>
            <person name="Baek J.H."/>
            <person name="Jeon C.O."/>
        </authorList>
    </citation>
    <scope>NUCLEOTIDE SEQUENCE [LARGE SCALE GENOMIC DNA]</scope>
    <source>
        <strain evidence="1 2">16-MA</strain>
    </source>
</reference>
<dbReference type="Gene3D" id="3.30.200.190">
    <property type="match status" value="1"/>
</dbReference>
<dbReference type="Gene3D" id="2.40.30.290">
    <property type="match status" value="1"/>
</dbReference>